<feature type="transmembrane region" description="Helical" evidence="1">
    <location>
        <begin position="44"/>
        <end position="61"/>
    </location>
</feature>
<feature type="transmembrane region" description="Helical" evidence="1">
    <location>
        <begin position="208"/>
        <end position="228"/>
    </location>
</feature>
<dbReference type="Proteomes" id="UP000243297">
    <property type="component" value="Unassembled WGS sequence"/>
</dbReference>
<dbReference type="RefSeq" id="WP_078710566.1">
    <property type="nucleotide sequence ID" value="NZ_FUWY01000001.1"/>
</dbReference>
<feature type="transmembrane region" description="Helical" evidence="1">
    <location>
        <begin position="303"/>
        <end position="320"/>
    </location>
</feature>
<keyword evidence="1" id="KW-0812">Transmembrane</keyword>
<evidence type="ECO:0000313" key="2">
    <source>
        <dbReference type="EMBL" id="SJZ33981.1"/>
    </source>
</evidence>
<keyword evidence="1" id="KW-0472">Membrane</keyword>
<feature type="transmembrane region" description="Helical" evidence="1">
    <location>
        <begin position="260"/>
        <end position="282"/>
    </location>
</feature>
<dbReference type="Pfam" id="PF06166">
    <property type="entry name" value="DUF979"/>
    <property type="match status" value="1"/>
</dbReference>
<evidence type="ECO:0000313" key="3">
    <source>
        <dbReference type="Proteomes" id="UP000243297"/>
    </source>
</evidence>
<dbReference type="AlphaFoldDB" id="A0A1T4JV00"/>
<feature type="transmembrane region" description="Helical" evidence="1">
    <location>
        <begin position="15"/>
        <end position="32"/>
    </location>
</feature>
<proteinExistence type="predicted"/>
<accession>A0A1T4JV00</accession>
<dbReference type="STRING" id="118967.SAMN02745191_0099"/>
<feature type="transmembrane region" description="Helical" evidence="1">
    <location>
        <begin position="104"/>
        <end position="129"/>
    </location>
</feature>
<keyword evidence="3" id="KW-1185">Reference proteome</keyword>
<protein>
    <submittedName>
        <fullName evidence="2">Uncharacterized membrane protein</fullName>
    </submittedName>
</protein>
<reference evidence="3" key="1">
    <citation type="submission" date="2017-02" db="EMBL/GenBank/DDBJ databases">
        <authorList>
            <person name="Varghese N."/>
            <person name="Submissions S."/>
        </authorList>
    </citation>
    <scope>NUCLEOTIDE SEQUENCE [LARGE SCALE GENOMIC DNA]</scope>
    <source>
        <strain evidence="3">ATCC 25662</strain>
    </source>
</reference>
<evidence type="ECO:0000256" key="1">
    <source>
        <dbReference type="SAM" id="Phobius"/>
    </source>
</evidence>
<sequence>MDFFLSADVTTSTKLLEVLYIVIGLVAVYAGVKNLFDKGNPARFGTAVFWVCLGVACSLGRFLPPAAIGVLVFVMCIPAVLQRVKPGSTKAPTTDEMVGNYEKIGSKIFIPALSMGVFALVFGICGLLFPKSFTLSALIGTGLGVLFSIIFLMLKNKQNKPLTFLNDAERFLSITGPLCMLPTLLSILGSVFTTAGVGETIASIVGNFIPEGNLVIAVIIYCIGMMLFTMIMGNAFAAITVLTVGIGAPFILAYGANPVAVGMLALTCGFCGTLCTPMAANFNIIPVAILEMKDKFGVIKNQIIPALFMIVFQIIMMLILM</sequence>
<feature type="transmembrane region" description="Helical" evidence="1">
    <location>
        <begin position="235"/>
        <end position="254"/>
    </location>
</feature>
<organism evidence="2 3">
    <name type="scientific">Anaerorhabdus furcosa</name>
    <dbReference type="NCBI Taxonomy" id="118967"/>
    <lineage>
        <taxon>Bacteria</taxon>
        <taxon>Bacillati</taxon>
        <taxon>Bacillota</taxon>
        <taxon>Erysipelotrichia</taxon>
        <taxon>Erysipelotrichales</taxon>
        <taxon>Erysipelotrichaceae</taxon>
        <taxon>Anaerorhabdus</taxon>
    </lineage>
</organism>
<feature type="transmembrane region" description="Helical" evidence="1">
    <location>
        <begin position="67"/>
        <end position="84"/>
    </location>
</feature>
<feature type="transmembrane region" description="Helical" evidence="1">
    <location>
        <begin position="174"/>
        <end position="196"/>
    </location>
</feature>
<keyword evidence="1" id="KW-1133">Transmembrane helix</keyword>
<dbReference type="EMBL" id="FUWY01000001">
    <property type="protein sequence ID" value="SJZ33981.1"/>
    <property type="molecule type" value="Genomic_DNA"/>
</dbReference>
<feature type="transmembrane region" description="Helical" evidence="1">
    <location>
        <begin position="135"/>
        <end position="154"/>
    </location>
</feature>
<name>A0A1T4JV00_9FIRM</name>
<dbReference type="OrthoDB" id="1689651at2"/>
<dbReference type="InterPro" id="IPR009323">
    <property type="entry name" value="DUF979"/>
</dbReference>
<gene>
    <name evidence="2" type="ORF">SAMN02745191_0099</name>
</gene>